<evidence type="ECO:0000313" key="2">
    <source>
        <dbReference type="Proteomes" id="UP000663824"/>
    </source>
</evidence>
<protein>
    <submittedName>
        <fullName evidence="1">Uncharacterized protein</fullName>
    </submittedName>
</protein>
<dbReference type="Proteomes" id="UP000663824">
    <property type="component" value="Unassembled WGS sequence"/>
</dbReference>
<gene>
    <name evidence="1" type="ORF">MBJ925_LOCUS25710</name>
</gene>
<dbReference type="AlphaFoldDB" id="A0A816V4U1"/>
<name>A0A816V4U1_9BILA</name>
<evidence type="ECO:0000313" key="1">
    <source>
        <dbReference type="EMBL" id="CAF2119886.1"/>
    </source>
</evidence>
<dbReference type="EMBL" id="CAJNRE010013620">
    <property type="protein sequence ID" value="CAF2119886.1"/>
    <property type="molecule type" value="Genomic_DNA"/>
</dbReference>
<organism evidence="1 2">
    <name type="scientific">Rotaria magnacalcarata</name>
    <dbReference type="NCBI Taxonomy" id="392030"/>
    <lineage>
        <taxon>Eukaryota</taxon>
        <taxon>Metazoa</taxon>
        <taxon>Spiralia</taxon>
        <taxon>Gnathifera</taxon>
        <taxon>Rotifera</taxon>
        <taxon>Eurotatoria</taxon>
        <taxon>Bdelloidea</taxon>
        <taxon>Philodinida</taxon>
        <taxon>Philodinidae</taxon>
        <taxon>Rotaria</taxon>
    </lineage>
</organism>
<accession>A0A816V4U1</accession>
<comment type="caution">
    <text evidence="1">The sequence shown here is derived from an EMBL/GenBank/DDBJ whole genome shotgun (WGS) entry which is preliminary data.</text>
</comment>
<sequence length="62" mass="7148">GFNEGELKVDKGTLIFEWAPDERHPLSVVAREDCNCCCCCCWWWWWCCCFCADRVALAAAIN</sequence>
<feature type="non-terminal residue" evidence="1">
    <location>
        <position position="1"/>
    </location>
</feature>
<reference evidence="1" key="1">
    <citation type="submission" date="2021-02" db="EMBL/GenBank/DDBJ databases">
        <authorList>
            <person name="Nowell W R."/>
        </authorList>
    </citation>
    <scope>NUCLEOTIDE SEQUENCE</scope>
</reference>
<proteinExistence type="predicted"/>